<dbReference type="EMBL" id="CAJVCH010215747">
    <property type="protein sequence ID" value="CAG7731596.1"/>
    <property type="molecule type" value="Genomic_DNA"/>
</dbReference>
<gene>
    <name evidence="1" type="ORF">AFUS01_LOCUS20174</name>
</gene>
<protein>
    <submittedName>
        <fullName evidence="1">Uncharacterized protein</fullName>
    </submittedName>
</protein>
<feature type="non-terminal residue" evidence="1">
    <location>
        <position position="1"/>
    </location>
</feature>
<accession>A0A8J2KAE6</accession>
<name>A0A8J2KAE6_9HEXA</name>
<organism evidence="1 2">
    <name type="scientific">Allacma fusca</name>
    <dbReference type="NCBI Taxonomy" id="39272"/>
    <lineage>
        <taxon>Eukaryota</taxon>
        <taxon>Metazoa</taxon>
        <taxon>Ecdysozoa</taxon>
        <taxon>Arthropoda</taxon>
        <taxon>Hexapoda</taxon>
        <taxon>Collembola</taxon>
        <taxon>Symphypleona</taxon>
        <taxon>Sminthuridae</taxon>
        <taxon>Allacma</taxon>
    </lineage>
</organism>
<dbReference type="AlphaFoldDB" id="A0A8J2KAE6"/>
<sequence length="47" mass="5380">KISSFEPTLSGHNLRYPTLFSSHNLLGCSQNFHPISAHEFRLSWAHN</sequence>
<evidence type="ECO:0000313" key="1">
    <source>
        <dbReference type="EMBL" id="CAG7731596.1"/>
    </source>
</evidence>
<comment type="caution">
    <text evidence="1">The sequence shown here is derived from an EMBL/GenBank/DDBJ whole genome shotgun (WGS) entry which is preliminary data.</text>
</comment>
<keyword evidence="2" id="KW-1185">Reference proteome</keyword>
<dbReference type="Proteomes" id="UP000708208">
    <property type="component" value="Unassembled WGS sequence"/>
</dbReference>
<reference evidence="1" key="1">
    <citation type="submission" date="2021-06" db="EMBL/GenBank/DDBJ databases">
        <authorList>
            <person name="Hodson N. C."/>
            <person name="Mongue J. A."/>
            <person name="Jaron S. K."/>
        </authorList>
    </citation>
    <scope>NUCLEOTIDE SEQUENCE</scope>
</reference>
<evidence type="ECO:0000313" key="2">
    <source>
        <dbReference type="Proteomes" id="UP000708208"/>
    </source>
</evidence>
<proteinExistence type="predicted"/>